<comment type="subcellular location">
    <subcellularLocation>
        <location evidence="3">Cytoplasm</location>
    </subcellularLocation>
</comment>
<name>A0A8J3I2Z4_9CHLR</name>
<accession>A0A8J3I2Z4</accession>
<comment type="catalytic activity">
    <reaction evidence="3">
        <text>UTP + H2O = UMP + diphosphate + H(+)</text>
        <dbReference type="Rhea" id="RHEA:29395"/>
        <dbReference type="ChEBI" id="CHEBI:15377"/>
        <dbReference type="ChEBI" id="CHEBI:15378"/>
        <dbReference type="ChEBI" id="CHEBI:33019"/>
        <dbReference type="ChEBI" id="CHEBI:46398"/>
        <dbReference type="ChEBI" id="CHEBI:57865"/>
        <dbReference type="EC" id="3.6.1.9"/>
    </reaction>
</comment>
<evidence type="ECO:0000313" key="4">
    <source>
        <dbReference type="EMBL" id="GHO45277.1"/>
    </source>
</evidence>
<comment type="catalytic activity">
    <reaction evidence="3">
        <text>dTTP + H2O = dTMP + diphosphate + H(+)</text>
        <dbReference type="Rhea" id="RHEA:28534"/>
        <dbReference type="ChEBI" id="CHEBI:15377"/>
        <dbReference type="ChEBI" id="CHEBI:15378"/>
        <dbReference type="ChEBI" id="CHEBI:33019"/>
        <dbReference type="ChEBI" id="CHEBI:37568"/>
        <dbReference type="ChEBI" id="CHEBI:63528"/>
        <dbReference type="EC" id="3.6.1.9"/>
    </reaction>
</comment>
<evidence type="ECO:0000256" key="2">
    <source>
        <dbReference type="ARBA" id="ARBA00022801"/>
    </source>
</evidence>
<dbReference type="HAMAP" id="MF_00528">
    <property type="entry name" value="Maf"/>
    <property type="match status" value="1"/>
</dbReference>
<dbReference type="Gene3D" id="3.90.950.10">
    <property type="match status" value="1"/>
</dbReference>
<dbReference type="PIRSF" id="PIRSF006305">
    <property type="entry name" value="Maf"/>
    <property type="match status" value="1"/>
</dbReference>
<dbReference type="RefSeq" id="WP_220194624.1">
    <property type="nucleotide sequence ID" value="NZ_BNJF01000001.1"/>
</dbReference>
<dbReference type="InterPro" id="IPR003697">
    <property type="entry name" value="Maf-like"/>
</dbReference>
<feature type="site" description="Important for substrate specificity" evidence="3">
    <location>
        <position position="16"/>
    </location>
</feature>
<dbReference type="Proteomes" id="UP000612362">
    <property type="component" value="Unassembled WGS sequence"/>
</dbReference>
<dbReference type="EC" id="3.6.1.9" evidence="3"/>
<feature type="active site" description="Proton acceptor" evidence="3">
    <location>
        <position position="78"/>
    </location>
</feature>
<keyword evidence="3" id="KW-0546">Nucleotide metabolism</keyword>
<dbReference type="SUPFAM" id="SSF52972">
    <property type="entry name" value="ITPase-like"/>
    <property type="match status" value="1"/>
</dbReference>
<comment type="similarity">
    <text evidence="3">Belongs to the Maf family. YhdE subfamily.</text>
</comment>
<sequence>MLNHQKSLLLASASPRRRQIIAALNIPYTIGIAPIDEDAMQTHYRGPIDGLAQWTAAHKALGALTMPEARSNLVVTADTTVLLDDQVLGKPRDEEHARSLLRSLRGRWHRVVTGVVVASIIDGQITMHGSSQMTPVLMRPYTDEEIDAYIASGDPMDKAGAYGVQNPDFQPTERIQGCYLNVVGLPLCTLVELLAHFGVAPLSEPVEDPACPCCPWSERFARREEASA</sequence>
<dbReference type="NCBIfam" id="TIGR00172">
    <property type="entry name" value="maf"/>
    <property type="match status" value="1"/>
</dbReference>
<dbReference type="InterPro" id="IPR029001">
    <property type="entry name" value="ITPase-like_fam"/>
</dbReference>
<dbReference type="CDD" id="cd00555">
    <property type="entry name" value="Maf"/>
    <property type="match status" value="1"/>
</dbReference>
<comment type="caution">
    <text evidence="4">The sequence shown here is derived from an EMBL/GenBank/DDBJ whole genome shotgun (WGS) entry which is preliminary data.</text>
</comment>
<evidence type="ECO:0000256" key="1">
    <source>
        <dbReference type="ARBA" id="ARBA00001968"/>
    </source>
</evidence>
<keyword evidence="5" id="KW-1185">Reference proteome</keyword>
<dbReference type="EMBL" id="BNJF01000001">
    <property type="protein sequence ID" value="GHO45277.1"/>
    <property type="molecule type" value="Genomic_DNA"/>
</dbReference>
<proteinExistence type="inferred from homology"/>
<dbReference type="Pfam" id="PF02545">
    <property type="entry name" value="Maf"/>
    <property type="match status" value="1"/>
</dbReference>
<dbReference type="AlphaFoldDB" id="A0A8J3I2Z4"/>
<gene>
    <name evidence="4" type="ORF">KSX_34400</name>
</gene>
<keyword evidence="3" id="KW-0963">Cytoplasm</keyword>
<keyword evidence="2 3" id="KW-0378">Hydrolase</keyword>
<feature type="site" description="Important for substrate specificity" evidence="3">
    <location>
        <position position="165"/>
    </location>
</feature>
<comment type="function">
    <text evidence="3">Nucleoside triphosphate pyrophosphatase that hydrolyzes dTTP and UTP. May have a dual role in cell division arrest and in preventing the incorporation of modified nucleotides into cellular nucleic acids.</text>
</comment>
<dbReference type="GO" id="GO:0047429">
    <property type="term" value="F:nucleoside triphosphate diphosphatase activity"/>
    <property type="evidence" value="ECO:0007669"/>
    <property type="project" value="UniProtKB-EC"/>
</dbReference>
<feature type="site" description="Important for substrate specificity" evidence="3">
    <location>
        <position position="79"/>
    </location>
</feature>
<organism evidence="4 5">
    <name type="scientific">Ktedonospora formicarum</name>
    <dbReference type="NCBI Taxonomy" id="2778364"/>
    <lineage>
        <taxon>Bacteria</taxon>
        <taxon>Bacillati</taxon>
        <taxon>Chloroflexota</taxon>
        <taxon>Ktedonobacteria</taxon>
        <taxon>Ktedonobacterales</taxon>
        <taxon>Ktedonobacteraceae</taxon>
        <taxon>Ktedonospora</taxon>
    </lineage>
</organism>
<reference evidence="4" key="1">
    <citation type="submission" date="2020-10" db="EMBL/GenBank/DDBJ databases">
        <title>Taxonomic study of unclassified bacteria belonging to the class Ktedonobacteria.</title>
        <authorList>
            <person name="Yabe S."/>
            <person name="Wang C.M."/>
            <person name="Zheng Y."/>
            <person name="Sakai Y."/>
            <person name="Cavaletti L."/>
            <person name="Monciardini P."/>
            <person name="Donadio S."/>
        </authorList>
    </citation>
    <scope>NUCLEOTIDE SEQUENCE</scope>
    <source>
        <strain evidence="4">SOSP1-1</strain>
    </source>
</reference>
<dbReference type="GO" id="GO:0005737">
    <property type="term" value="C:cytoplasm"/>
    <property type="evidence" value="ECO:0007669"/>
    <property type="project" value="UniProtKB-SubCell"/>
</dbReference>
<comment type="caution">
    <text evidence="3">Lacks conserved residue(s) required for the propagation of feature annotation.</text>
</comment>
<protein>
    <recommendedName>
        <fullName evidence="3">dTTP/UTP pyrophosphatase</fullName>
        <shortName evidence="3">dTTPase/UTPase</shortName>
        <ecNumber evidence="3">3.6.1.9</ecNumber>
    </recommendedName>
    <alternativeName>
        <fullName evidence="3">Nucleoside triphosphate pyrophosphatase</fullName>
    </alternativeName>
    <alternativeName>
        <fullName evidence="3">Nucleotide pyrophosphatase</fullName>
        <shortName evidence="3">Nucleotide PPase</shortName>
    </alternativeName>
</protein>
<dbReference type="PANTHER" id="PTHR43213">
    <property type="entry name" value="BIFUNCTIONAL DTTP/UTP PYROPHOSPHATASE/METHYLTRANSFERASE PROTEIN-RELATED"/>
    <property type="match status" value="1"/>
</dbReference>
<dbReference type="GO" id="GO:0009117">
    <property type="term" value="P:nucleotide metabolic process"/>
    <property type="evidence" value="ECO:0007669"/>
    <property type="project" value="UniProtKB-KW"/>
</dbReference>
<dbReference type="PANTHER" id="PTHR43213:SF5">
    <property type="entry name" value="BIFUNCTIONAL DTTP_UTP PYROPHOSPHATASE_METHYLTRANSFERASE PROTEIN-RELATED"/>
    <property type="match status" value="1"/>
</dbReference>
<comment type="cofactor">
    <cofactor evidence="1 3">
        <name>a divalent metal cation</name>
        <dbReference type="ChEBI" id="CHEBI:60240"/>
    </cofactor>
</comment>
<evidence type="ECO:0000313" key="5">
    <source>
        <dbReference type="Proteomes" id="UP000612362"/>
    </source>
</evidence>
<evidence type="ECO:0000256" key="3">
    <source>
        <dbReference type="HAMAP-Rule" id="MF_00528"/>
    </source>
</evidence>